<feature type="region of interest" description="Disordered" evidence="1">
    <location>
        <begin position="99"/>
        <end position="118"/>
    </location>
</feature>
<accession>A0A8H7U0H3</accession>
<organism evidence="2 3">
    <name type="scientific">Rhodonia placenta</name>
    <dbReference type="NCBI Taxonomy" id="104341"/>
    <lineage>
        <taxon>Eukaryota</taxon>
        <taxon>Fungi</taxon>
        <taxon>Dikarya</taxon>
        <taxon>Basidiomycota</taxon>
        <taxon>Agaricomycotina</taxon>
        <taxon>Agaricomycetes</taxon>
        <taxon>Polyporales</taxon>
        <taxon>Adustoporiaceae</taxon>
        <taxon>Rhodonia</taxon>
    </lineage>
</organism>
<dbReference type="Proteomes" id="UP000639403">
    <property type="component" value="Unassembled WGS sequence"/>
</dbReference>
<proteinExistence type="predicted"/>
<dbReference type="AlphaFoldDB" id="A0A8H7U0H3"/>
<sequence length="171" mass="18052">MAVPSQLDKSSCLTTANGQAASPSSQLTSTVSTLTSEITASIPPALAMSSAIVWMSTEAVTIDVCNYHSGNSGDCLYHVWGKCRGLTVPLKRNMKKAVGYRSRKAQTPASHSSSARRPPQHAIAAVINSFLTAIYNTGIGYGRRCIPMWSVVLSSSASSTKISSLAIESQI</sequence>
<evidence type="ECO:0000313" key="2">
    <source>
        <dbReference type="EMBL" id="KAF9809740.1"/>
    </source>
</evidence>
<reference evidence="2" key="2">
    <citation type="journal article" name="Front. Microbiol.">
        <title>Degradative Capacity of Two Strains of Rhodonia placenta: From Phenotype to Genotype.</title>
        <authorList>
            <person name="Kolle M."/>
            <person name="Horta M.A.C."/>
            <person name="Nowrousian M."/>
            <person name="Ohm R.A."/>
            <person name="Benz J.P."/>
            <person name="Pilgard A."/>
        </authorList>
    </citation>
    <scope>NUCLEOTIDE SEQUENCE</scope>
    <source>
        <strain evidence="2">FPRL280</strain>
    </source>
</reference>
<feature type="compositionally biased region" description="Low complexity" evidence="1">
    <location>
        <begin position="108"/>
        <end position="117"/>
    </location>
</feature>
<protein>
    <submittedName>
        <fullName evidence="2">Uncharacterized protein</fullName>
    </submittedName>
</protein>
<evidence type="ECO:0000313" key="3">
    <source>
        <dbReference type="Proteomes" id="UP000639403"/>
    </source>
</evidence>
<name>A0A8H7U0H3_9APHY</name>
<comment type="caution">
    <text evidence="2">The sequence shown here is derived from an EMBL/GenBank/DDBJ whole genome shotgun (WGS) entry which is preliminary data.</text>
</comment>
<reference evidence="2" key="1">
    <citation type="submission" date="2020-11" db="EMBL/GenBank/DDBJ databases">
        <authorList>
            <person name="Koelle M."/>
            <person name="Horta M.A.C."/>
            <person name="Nowrousian M."/>
            <person name="Ohm R.A."/>
            <person name="Benz P."/>
            <person name="Pilgard A."/>
        </authorList>
    </citation>
    <scope>NUCLEOTIDE SEQUENCE</scope>
    <source>
        <strain evidence="2">FPRL280</strain>
    </source>
</reference>
<dbReference type="EMBL" id="JADOXO010000197">
    <property type="protein sequence ID" value="KAF9809740.1"/>
    <property type="molecule type" value="Genomic_DNA"/>
</dbReference>
<evidence type="ECO:0000256" key="1">
    <source>
        <dbReference type="SAM" id="MobiDB-lite"/>
    </source>
</evidence>
<gene>
    <name evidence="2" type="ORF">IEO21_07282</name>
</gene>